<reference evidence="1 2" key="1">
    <citation type="submission" date="2019-06" db="EMBL/GenBank/DDBJ databases">
        <title>Martelella lutilitoris sp. nov., isolated from a tidal mudflat.</title>
        <authorList>
            <person name="Kim Y.-J."/>
        </authorList>
    </citation>
    <scope>NUCLEOTIDE SEQUENCE [LARGE SCALE GENOMIC DNA]</scope>
    <source>
        <strain evidence="1 2">GH2-6</strain>
    </source>
</reference>
<protein>
    <submittedName>
        <fullName evidence="1">Uncharacterized protein</fullName>
    </submittedName>
</protein>
<comment type="caution">
    <text evidence="1">The sequence shown here is derived from an EMBL/GenBank/DDBJ whole genome shotgun (WGS) entry which is preliminary data.</text>
</comment>
<keyword evidence="2" id="KW-1185">Reference proteome</keyword>
<evidence type="ECO:0000313" key="2">
    <source>
        <dbReference type="Proteomes" id="UP000307874"/>
    </source>
</evidence>
<gene>
    <name evidence="1" type="ORF">FF124_01440</name>
</gene>
<dbReference type="RefSeq" id="WP_138746692.1">
    <property type="nucleotide sequence ID" value="NZ_VCLB01000001.1"/>
</dbReference>
<evidence type="ECO:0000313" key="1">
    <source>
        <dbReference type="EMBL" id="TNB49650.1"/>
    </source>
</evidence>
<proteinExistence type="predicted"/>
<dbReference type="EMBL" id="VCLB01000001">
    <property type="protein sequence ID" value="TNB49650.1"/>
    <property type="molecule type" value="Genomic_DNA"/>
</dbReference>
<organism evidence="1 2">
    <name type="scientific">Martelella lutilitoris</name>
    <dbReference type="NCBI Taxonomy" id="2583532"/>
    <lineage>
        <taxon>Bacteria</taxon>
        <taxon>Pseudomonadati</taxon>
        <taxon>Pseudomonadota</taxon>
        <taxon>Alphaproteobacteria</taxon>
        <taxon>Hyphomicrobiales</taxon>
        <taxon>Aurantimonadaceae</taxon>
        <taxon>Martelella</taxon>
    </lineage>
</organism>
<dbReference type="AlphaFoldDB" id="A0A5C4JWP7"/>
<dbReference type="OrthoDB" id="7343943at2"/>
<sequence length="434" mass="47664">MSVLYVKSAYEGPSETFRQAEAEGVVTIVDQCDLRAEHLANHDGLITGNQLDQNAMLGLKAALAAFLSRGGRWLFNGHMLRPLVDGMAQYRPIAAPKRPDFDLSAANAHPIFDGIDLEKLETNKNVAGFYGRGCNPPPEGAVIVNGLGPGAVPVDWVWARPEGGRIFSHAGNDLATMGREWNLPATLAARIIAWANGGDCVDPMTATQTADDYRKRLADAEDYPGFRSAPKREKRLVLPSSGCYYQIRSLEGPRYGDLFDVITMPEALGESLRDDDTLWVPCRTPAQRMIAQRPVIDRHLAAGGTVVALGESLSHLWLPNVAFTRTPTNWWWWLEPGADLGVTIAEPAHPLMAGMSARDATWHLHGFFEPPEGATVLVRDGEGRAIFYIDDVSTPGRMIISSLDPMFHHGSHFMPATTRFLDRFIPNLKGFLDA</sequence>
<dbReference type="Proteomes" id="UP000307874">
    <property type="component" value="Unassembled WGS sequence"/>
</dbReference>
<accession>A0A5C4JWP7</accession>
<name>A0A5C4JWP7_9HYPH</name>